<organism evidence="1 2">
    <name type="scientific">Gilliamella intestini</name>
    <dbReference type="NCBI Taxonomy" id="1798183"/>
    <lineage>
        <taxon>Bacteria</taxon>
        <taxon>Pseudomonadati</taxon>
        <taxon>Pseudomonadota</taxon>
        <taxon>Gammaproteobacteria</taxon>
        <taxon>Orbales</taxon>
        <taxon>Orbaceae</taxon>
        <taxon>Gilliamella</taxon>
    </lineage>
</organism>
<accession>A0A1C4AMC0</accession>
<dbReference type="Proteomes" id="UP000199698">
    <property type="component" value="Unassembled WGS sequence"/>
</dbReference>
<proteinExistence type="predicted"/>
<dbReference type="EMBL" id="FMBA01000012">
    <property type="protein sequence ID" value="SCB95812.1"/>
    <property type="molecule type" value="Genomic_DNA"/>
</dbReference>
<sequence>MKKNILSICVISSVLLITGCDDKKIPDKKISEQSFAQLPTAVINSYLFHTEPELLPNNKLIKQQKITGSGSNKIINYNIQGYVANYDLDGLYGEVNYDSAKYIFGNNRKQYNITFDTKKNILTIQDSDGDIVANSEFDEQGHLVETTLSHFAGNNVIFNNQIIYENNRVELVSYNAYVLVDDKTKFPILAQQKDIIYNTNNQVEKTITKTYQLTSNGEIIINNQNEQEVELTETCTYDNYNENQDWTKAICVKTGVESGTVELTRTIEYQ</sequence>
<protein>
    <submittedName>
        <fullName evidence="1">Uncharacterized protein</fullName>
    </submittedName>
</protein>
<dbReference type="AlphaFoldDB" id="A0A1C4AMC0"/>
<dbReference type="PROSITE" id="PS51257">
    <property type="entry name" value="PROKAR_LIPOPROTEIN"/>
    <property type="match status" value="1"/>
</dbReference>
<dbReference type="RefSeq" id="WP_091121922.1">
    <property type="nucleotide sequence ID" value="NZ_FMBA01000012.1"/>
</dbReference>
<dbReference type="OrthoDB" id="7067538at2"/>
<name>A0A1C4AMC0_9GAMM</name>
<reference evidence="2" key="1">
    <citation type="submission" date="2016-08" db="EMBL/GenBank/DDBJ databases">
        <authorList>
            <person name="Varghese N."/>
            <person name="Submissions Spin"/>
        </authorList>
    </citation>
    <scope>NUCLEOTIDE SEQUENCE [LARGE SCALE GENOMIC DNA]</scope>
    <source>
        <strain evidence="2">R-53144</strain>
    </source>
</reference>
<gene>
    <name evidence="1" type="ORF">GA0061080_101235</name>
</gene>
<evidence type="ECO:0000313" key="2">
    <source>
        <dbReference type="Proteomes" id="UP000199698"/>
    </source>
</evidence>
<keyword evidence="2" id="KW-1185">Reference proteome</keyword>
<evidence type="ECO:0000313" key="1">
    <source>
        <dbReference type="EMBL" id="SCB95812.1"/>
    </source>
</evidence>